<keyword evidence="2" id="KW-0378">Hydrolase</keyword>
<dbReference type="Proteomes" id="UP000244527">
    <property type="component" value="Chromosome"/>
</dbReference>
<dbReference type="GO" id="GO:0004622">
    <property type="term" value="F:phosphatidylcholine lysophospholipase activity"/>
    <property type="evidence" value="ECO:0007669"/>
    <property type="project" value="TreeGrafter"/>
</dbReference>
<dbReference type="EMBL" id="CP020918">
    <property type="protein sequence ID" value="AWG21907.1"/>
    <property type="molecule type" value="Genomic_DNA"/>
</dbReference>
<evidence type="ECO:0000259" key="1">
    <source>
        <dbReference type="Pfam" id="PF13472"/>
    </source>
</evidence>
<dbReference type="Gene3D" id="3.40.50.1110">
    <property type="entry name" value="SGNH hydrolase"/>
    <property type="match status" value="1"/>
</dbReference>
<feature type="domain" description="SGNH hydrolase-type esterase" evidence="1">
    <location>
        <begin position="35"/>
        <end position="198"/>
    </location>
</feature>
<sequence>MGQNLQSQDWPYLGRYKEENLRLQNEPKTTNRVVFIGDSITEFWSKEQADFFSNKNYINRGISGQTSPQMLLRFRADVIQLQPKTVVLLAGGNDIAGNTGESSLEMILNNIVSMVELAKFNRIELILCSLLPCNHFYWNPKINPSKSIIKFNRMLQEYAFAKNIQFIDYYSALVDNHFGLALQFSEDGVHPNLNGYAVMKSLIKPFI</sequence>
<dbReference type="PANTHER" id="PTHR30383">
    <property type="entry name" value="THIOESTERASE 1/PROTEASE 1/LYSOPHOSPHOLIPASE L1"/>
    <property type="match status" value="1"/>
</dbReference>
<dbReference type="KEGG" id="ffa:FFWV33_10420"/>
<dbReference type="OrthoDB" id="9794725at2"/>
<dbReference type="InterPro" id="IPR051532">
    <property type="entry name" value="Ester_Hydrolysis_Enzymes"/>
</dbReference>
<dbReference type="RefSeq" id="WP_108740841.1">
    <property type="nucleotide sequence ID" value="NZ_CP020918.1"/>
</dbReference>
<evidence type="ECO:0000313" key="3">
    <source>
        <dbReference type="Proteomes" id="UP000244527"/>
    </source>
</evidence>
<dbReference type="InterPro" id="IPR013830">
    <property type="entry name" value="SGNH_hydro"/>
</dbReference>
<protein>
    <submittedName>
        <fullName evidence="2">Acylhydrolase</fullName>
    </submittedName>
</protein>
<evidence type="ECO:0000313" key="2">
    <source>
        <dbReference type="EMBL" id="AWG21907.1"/>
    </source>
</evidence>
<organism evidence="2 3">
    <name type="scientific">Flavobacterium faecale</name>
    <dbReference type="NCBI Taxonomy" id="1355330"/>
    <lineage>
        <taxon>Bacteria</taxon>
        <taxon>Pseudomonadati</taxon>
        <taxon>Bacteroidota</taxon>
        <taxon>Flavobacteriia</taxon>
        <taxon>Flavobacteriales</taxon>
        <taxon>Flavobacteriaceae</taxon>
        <taxon>Flavobacterium</taxon>
    </lineage>
</organism>
<reference evidence="2 3" key="1">
    <citation type="submission" date="2017-04" db="EMBL/GenBank/DDBJ databases">
        <title>Compelte genome sequence of WV33.</title>
        <authorList>
            <person name="Lee P.C."/>
        </authorList>
    </citation>
    <scope>NUCLEOTIDE SEQUENCE [LARGE SCALE GENOMIC DNA]</scope>
    <source>
        <strain evidence="2 3">WV33</strain>
    </source>
</reference>
<dbReference type="InterPro" id="IPR036514">
    <property type="entry name" value="SGNH_hydro_sf"/>
</dbReference>
<dbReference type="Pfam" id="PF13472">
    <property type="entry name" value="Lipase_GDSL_2"/>
    <property type="match status" value="1"/>
</dbReference>
<proteinExistence type="predicted"/>
<dbReference type="PANTHER" id="PTHR30383:SF5">
    <property type="entry name" value="SGNH HYDROLASE-TYPE ESTERASE DOMAIN-CONTAINING PROTEIN"/>
    <property type="match status" value="1"/>
</dbReference>
<name>A0A2S1LDW1_9FLAO</name>
<accession>A0A2S1LDW1</accession>
<gene>
    <name evidence="2" type="ORF">FFWV33_10420</name>
</gene>
<keyword evidence="3" id="KW-1185">Reference proteome</keyword>
<dbReference type="AlphaFoldDB" id="A0A2S1LDW1"/>
<dbReference type="SUPFAM" id="SSF52266">
    <property type="entry name" value="SGNH hydrolase"/>
    <property type="match status" value="1"/>
</dbReference>